<dbReference type="InterPro" id="IPR027469">
    <property type="entry name" value="Cation_efflux_TMD_sf"/>
</dbReference>
<feature type="compositionally biased region" description="Basic and acidic residues" evidence="6">
    <location>
        <begin position="1"/>
        <end position="17"/>
    </location>
</feature>
<feature type="transmembrane region" description="Helical" evidence="7">
    <location>
        <begin position="26"/>
        <end position="49"/>
    </location>
</feature>
<evidence type="ECO:0000259" key="8">
    <source>
        <dbReference type="Pfam" id="PF01545"/>
    </source>
</evidence>
<evidence type="ECO:0000256" key="1">
    <source>
        <dbReference type="ARBA" id="ARBA00004141"/>
    </source>
</evidence>
<feature type="transmembrane region" description="Helical" evidence="7">
    <location>
        <begin position="131"/>
        <end position="153"/>
    </location>
</feature>
<dbReference type="InterPro" id="IPR002524">
    <property type="entry name" value="Cation_efflux"/>
</dbReference>
<evidence type="ECO:0000313" key="9">
    <source>
        <dbReference type="EMBL" id="MFD1055222.1"/>
    </source>
</evidence>
<dbReference type="EMBL" id="JBHTKH010000007">
    <property type="protein sequence ID" value="MFD1055222.1"/>
    <property type="molecule type" value="Genomic_DNA"/>
</dbReference>
<name>A0ABW3MZ86_9MICO</name>
<comment type="subcellular location">
    <subcellularLocation>
        <location evidence="1">Membrane</location>
        <topology evidence="1">Multi-pass membrane protein</topology>
    </subcellularLocation>
</comment>
<proteinExistence type="predicted"/>
<feature type="domain" description="Cation efflux protein transmembrane" evidence="8">
    <location>
        <begin position="29"/>
        <end position="237"/>
    </location>
</feature>
<keyword evidence="2" id="KW-0813">Transport</keyword>
<feature type="transmembrane region" description="Helical" evidence="7">
    <location>
        <begin position="95"/>
        <end position="119"/>
    </location>
</feature>
<dbReference type="PANTHER" id="PTHR13414:SF9">
    <property type="entry name" value="PROTON-COUPLED ZINC ANTIPORTER SLC30A9, MITOCHONDRIAL"/>
    <property type="match status" value="1"/>
</dbReference>
<feature type="region of interest" description="Disordered" evidence="6">
    <location>
        <begin position="1"/>
        <end position="21"/>
    </location>
</feature>
<protein>
    <submittedName>
        <fullName evidence="9">Cation diffusion facilitator family transporter</fullName>
    </submittedName>
</protein>
<gene>
    <name evidence="9" type="ORF">ACFQ2V_12970</name>
</gene>
<keyword evidence="5 7" id="KW-0472">Membrane</keyword>
<dbReference type="Proteomes" id="UP001597046">
    <property type="component" value="Unassembled WGS sequence"/>
</dbReference>
<sequence>MADERQDAAAGESEKSEGGGGGGESLLTVIIALAANALIAVAKSVVAVITGSASMVAEAAHSWADAGNEVFLIMAERKAAQPRDARHPFGYGREAYVWSMFAAFGLFGAGAVVSVWHGISVLGHEEQETSYTWAYAVLAIAFVLESVSFVQATRQTRAEAKRRGLRPLKFIANTSNPTLRAVFAEDAAALIGLLIAGLGIVLHQVTGQAVWDAVGSILVGLLLGVVAIFLIRRNRDFLVGEAVSAEVWRRALDELNDSPEVERVTFLHLEFVGPGKVFLVAAVDLVGDETEAKVADRLTALGHGIEQHQVVERAVITLSSPDAQTIEPDSVGASGGGGTAGEMSRGGRLS</sequence>
<keyword evidence="10" id="KW-1185">Reference proteome</keyword>
<evidence type="ECO:0000256" key="3">
    <source>
        <dbReference type="ARBA" id="ARBA00022692"/>
    </source>
</evidence>
<feature type="transmembrane region" description="Helical" evidence="7">
    <location>
        <begin position="211"/>
        <end position="231"/>
    </location>
</feature>
<evidence type="ECO:0000256" key="7">
    <source>
        <dbReference type="SAM" id="Phobius"/>
    </source>
</evidence>
<dbReference type="Gene3D" id="1.20.1510.10">
    <property type="entry name" value="Cation efflux protein transmembrane domain"/>
    <property type="match status" value="1"/>
</dbReference>
<dbReference type="InterPro" id="IPR040177">
    <property type="entry name" value="SLC30A9"/>
</dbReference>
<evidence type="ECO:0000313" key="10">
    <source>
        <dbReference type="Proteomes" id="UP001597046"/>
    </source>
</evidence>
<accession>A0ABW3MZ86</accession>
<dbReference type="InterPro" id="IPR058533">
    <property type="entry name" value="Cation_efflux_TM"/>
</dbReference>
<reference evidence="10" key="1">
    <citation type="journal article" date="2019" name="Int. J. Syst. Evol. Microbiol.">
        <title>The Global Catalogue of Microorganisms (GCM) 10K type strain sequencing project: providing services to taxonomists for standard genome sequencing and annotation.</title>
        <authorList>
            <consortium name="The Broad Institute Genomics Platform"/>
            <consortium name="The Broad Institute Genome Sequencing Center for Infectious Disease"/>
            <person name="Wu L."/>
            <person name="Ma J."/>
        </authorList>
    </citation>
    <scope>NUCLEOTIDE SEQUENCE [LARGE SCALE GENOMIC DNA]</scope>
    <source>
        <strain evidence="10">CCUG 57508</strain>
    </source>
</reference>
<organism evidence="9 10">
    <name type="scientific">Terrabacter terrigena</name>
    <dbReference type="NCBI Taxonomy" id="574718"/>
    <lineage>
        <taxon>Bacteria</taxon>
        <taxon>Bacillati</taxon>
        <taxon>Actinomycetota</taxon>
        <taxon>Actinomycetes</taxon>
        <taxon>Micrococcales</taxon>
        <taxon>Intrasporangiaceae</taxon>
        <taxon>Terrabacter</taxon>
    </lineage>
</organism>
<keyword evidence="4 7" id="KW-1133">Transmembrane helix</keyword>
<evidence type="ECO:0000256" key="5">
    <source>
        <dbReference type="ARBA" id="ARBA00023136"/>
    </source>
</evidence>
<feature type="compositionally biased region" description="Low complexity" evidence="6">
    <location>
        <begin position="341"/>
        <end position="350"/>
    </location>
</feature>
<dbReference type="SUPFAM" id="SSF161111">
    <property type="entry name" value="Cation efflux protein transmembrane domain-like"/>
    <property type="match status" value="1"/>
</dbReference>
<keyword evidence="3 7" id="KW-0812">Transmembrane</keyword>
<dbReference type="PANTHER" id="PTHR13414">
    <property type="entry name" value="HUEL-CATION TRANSPORTER"/>
    <property type="match status" value="1"/>
</dbReference>
<comment type="caution">
    <text evidence="9">The sequence shown here is derived from an EMBL/GenBank/DDBJ whole genome shotgun (WGS) entry which is preliminary data.</text>
</comment>
<feature type="transmembrane region" description="Helical" evidence="7">
    <location>
        <begin position="187"/>
        <end position="205"/>
    </location>
</feature>
<dbReference type="NCBIfam" id="TIGR01297">
    <property type="entry name" value="CDF"/>
    <property type="match status" value="1"/>
</dbReference>
<evidence type="ECO:0000256" key="6">
    <source>
        <dbReference type="SAM" id="MobiDB-lite"/>
    </source>
</evidence>
<dbReference type="RefSeq" id="WP_386053149.1">
    <property type="nucleotide sequence ID" value="NZ_JBHTKH010000007.1"/>
</dbReference>
<dbReference type="Pfam" id="PF01545">
    <property type="entry name" value="Cation_efflux"/>
    <property type="match status" value="1"/>
</dbReference>
<evidence type="ECO:0000256" key="2">
    <source>
        <dbReference type="ARBA" id="ARBA00022448"/>
    </source>
</evidence>
<feature type="region of interest" description="Disordered" evidence="6">
    <location>
        <begin position="325"/>
        <end position="350"/>
    </location>
</feature>
<evidence type="ECO:0000256" key="4">
    <source>
        <dbReference type="ARBA" id="ARBA00022989"/>
    </source>
</evidence>